<feature type="non-terminal residue" evidence="3">
    <location>
        <position position="130"/>
    </location>
</feature>
<evidence type="ECO:0000313" key="4">
    <source>
        <dbReference type="Proteomes" id="UP000327493"/>
    </source>
</evidence>
<organism evidence="3 4">
    <name type="scientific">Etheostoma spectabile</name>
    <name type="common">orangethroat darter</name>
    <dbReference type="NCBI Taxonomy" id="54343"/>
    <lineage>
        <taxon>Eukaryota</taxon>
        <taxon>Metazoa</taxon>
        <taxon>Chordata</taxon>
        <taxon>Craniata</taxon>
        <taxon>Vertebrata</taxon>
        <taxon>Euteleostomi</taxon>
        <taxon>Actinopterygii</taxon>
        <taxon>Neopterygii</taxon>
        <taxon>Teleostei</taxon>
        <taxon>Neoteleostei</taxon>
        <taxon>Acanthomorphata</taxon>
        <taxon>Eupercaria</taxon>
        <taxon>Perciformes</taxon>
        <taxon>Percoidei</taxon>
        <taxon>Percidae</taxon>
        <taxon>Etheostomatinae</taxon>
        <taxon>Etheostoma</taxon>
    </lineage>
</organism>
<comment type="caution">
    <text evidence="3">The sequence shown here is derived from an EMBL/GenBank/DDBJ whole genome shotgun (WGS) entry which is preliminary data.</text>
</comment>
<dbReference type="Gene3D" id="2.60.120.40">
    <property type="match status" value="1"/>
</dbReference>
<dbReference type="EMBL" id="VOFY01002653">
    <property type="protein sequence ID" value="KAA8577517.1"/>
    <property type="molecule type" value="Genomic_DNA"/>
</dbReference>
<dbReference type="Pfam" id="PF00386">
    <property type="entry name" value="C1q"/>
    <property type="match status" value="1"/>
</dbReference>
<name>A0A5J5C769_9PERO</name>
<dbReference type="InterPro" id="IPR008983">
    <property type="entry name" value="Tumour_necrosis_fac-like_dom"/>
</dbReference>
<keyword evidence="4" id="KW-1185">Reference proteome</keyword>
<dbReference type="AlphaFoldDB" id="A0A5J5C769"/>
<dbReference type="Proteomes" id="UP000327493">
    <property type="component" value="Unassembled WGS sequence"/>
</dbReference>
<sequence>MKISGSLTLLLLLGSVSAQETSESNPPTPSDLYAALKEMTASLVQLKADMATGTVRISSHRVSTAAFLVKNSENVFAAHESQPAHFMSSSNGVTLLLEVGDKVFVRLAATSHVFDNFNHHTTFSGHLLFP</sequence>
<reference evidence="3 4" key="1">
    <citation type="submission" date="2019-08" db="EMBL/GenBank/DDBJ databases">
        <title>A chromosome-level genome assembly, high-density linkage maps, and genome scans reveal the genomic architecture of hybrid incompatibilities underlying speciation via character displacement in darters (Percidae: Etheostominae).</title>
        <authorList>
            <person name="Moran R.L."/>
            <person name="Catchen J.M."/>
            <person name="Fuller R.C."/>
        </authorList>
    </citation>
    <scope>NUCLEOTIDE SEQUENCE [LARGE SCALE GENOMIC DNA]</scope>
    <source>
        <strain evidence="3">EspeVRDwgs_2016</strain>
        <tissue evidence="3">Muscle</tissue>
    </source>
</reference>
<dbReference type="InterPro" id="IPR001073">
    <property type="entry name" value="C1q_dom"/>
</dbReference>
<dbReference type="SUPFAM" id="SSF49842">
    <property type="entry name" value="TNF-like"/>
    <property type="match status" value="1"/>
</dbReference>
<evidence type="ECO:0000256" key="1">
    <source>
        <dbReference type="SAM" id="SignalP"/>
    </source>
</evidence>
<protein>
    <recommendedName>
        <fullName evidence="2">C1q domain-containing protein</fullName>
    </recommendedName>
</protein>
<accession>A0A5J5C769</accession>
<feature type="domain" description="C1q" evidence="2">
    <location>
        <begin position="15"/>
        <end position="130"/>
    </location>
</feature>
<feature type="chain" id="PRO_5023944313" description="C1q domain-containing protein" evidence="1">
    <location>
        <begin position="19"/>
        <end position="130"/>
    </location>
</feature>
<feature type="signal peptide" evidence="1">
    <location>
        <begin position="1"/>
        <end position="18"/>
    </location>
</feature>
<dbReference type="SMART" id="SM00110">
    <property type="entry name" value="C1Q"/>
    <property type="match status" value="1"/>
</dbReference>
<proteinExistence type="predicted"/>
<evidence type="ECO:0000313" key="3">
    <source>
        <dbReference type="EMBL" id="KAA8577517.1"/>
    </source>
</evidence>
<evidence type="ECO:0000259" key="2">
    <source>
        <dbReference type="SMART" id="SM00110"/>
    </source>
</evidence>
<gene>
    <name evidence="3" type="ORF">FQN60_009227</name>
</gene>
<keyword evidence="1" id="KW-0732">Signal</keyword>